<feature type="transmembrane region" description="Helical" evidence="1">
    <location>
        <begin position="358"/>
        <end position="381"/>
    </location>
</feature>
<dbReference type="InterPro" id="IPR002823">
    <property type="entry name" value="DUF112_TM"/>
</dbReference>
<dbReference type="AlphaFoldDB" id="A0AAX1TV08"/>
<keyword evidence="1" id="KW-1133">Transmembrane helix</keyword>
<evidence type="ECO:0000313" key="4">
    <source>
        <dbReference type="Proteomes" id="UP000249008"/>
    </source>
</evidence>
<dbReference type="PANTHER" id="PTHR35342">
    <property type="entry name" value="TRICARBOXYLIC TRANSPORT PROTEIN"/>
    <property type="match status" value="1"/>
</dbReference>
<feature type="transmembrane region" description="Helical" evidence="1">
    <location>
        <begin position="255"/>
        <end position="274"/>
    </location>
</feature>
<keyword evidence="1" id="KW-0472">Membrane</keyword>
<feature type="transmembrane region" description="Helical" evidence="1">
    <location>
        <begin position="74"/>
        <end position="96"/>
    </location>
</feature>
<feature type="transmembrane region" description="Helical" evidence="1">
    <location>
        <begin position="393"/>
        <end position="411"/>
    </location>
</feature>
<name>A0AAX1TV08_9FUSO</name>
<evidence type="ECO:0000313" key="3">
    <source>
        <dbReference type="EMBL" id="SQJ02246.1"/>
    </source>
</evidence>
<evidence type="ECO:0000256" key="1">
    <source>
        <dbReference type="SAM" id="Phobius"/>
    </source>
</evidence>
<proteinExistence type="predicted"/>
<dbReference type="Proteomes" id="UP000249008">
    <property type="component" value="Chromosome 1"/>
</dbReference>
<dbReference type="KEGG" id="ful:C4N20_13380"/>
<dbReference type="EMBL" id="LS483487">
    <property type="protein sequence ID" value="SQJ02246.1"/>
    <property type="molecule type" value="Genomic_DNA"/>
</dbReference>
<organism evidence="3 4">
    <name type="scientific">Fusobacterium ulcerans</name>
    <dbReference type="NCBI Taxonomy" id="861"/>
    <lineage>
        <taxon>Bacteria</taxon>
        <taxon>Fusobacteriati</taxon>
        <taxon>Fusobacteriota</taxon>
        <taxon>Fusobacteriia</taxon>
        <taxon>Fusobacteriales</taxon>
        <taxon>Fusobacteriaceae</taxon>
        <taxon>Fusobacterium</taxon>
    </lineage>
</organism>
<feature type="domain" description="DUF112" evidence="2">
    <location>
        <begin position="18"/>
        <end position="442"/>
    </location>
</feature>
<dbReference type="RefSeq" id="WP_005977792.1">
    <property type="nucleotide sequence ID" value="NZ_BAABXY010000001.1"/>
</dbReference>
<dbReference type="PANTHER" id="PTHR35342:SF5">
    <property type="entry name" value="TRICARBOXYLIC TRANSPORT PROTEIN"/>
    <property type="match status" value="1"/>
</dbReference>
<feature type="transmembrane region" description="Helical" evidence="1">
    <location>
        <begin position="16"/>
        <end position="37"/>
    </location>
</feature>
<accession>A0AAX1TV08</accession>
<feature type="transmembrane region" description="Helical" evidence="1">
    <location>
        <begin position="197"/>
        <end position="219"/>
    </location>
</feature>
<gene>
    <name evidence="3" type="ORF">NCTC12112_01241</name>
</gene>
<dbReference type="Pfam" id="PF01970">
    <property type="entry name" value="TctA"/>
    <property type="match status" value="1"/>
</dbReference>
<feature type="transmembrane region" description="Helical" evidence="1">
    <location>
        <begin position="145"/>
        <end position="161"/>
    </location>
</feature>
<dbReference type="GeneID" id="78455812"/>
<keyword evidence="1" id="KW-0812">Transmembrane</keyword>
<feature type="transmembrane region" description="Helical" evidence="1">
    <location>
        <begin position="49"/>
        <end position="68"/>
    </location>
</feature>
<feature type="transmembrane region" description="Helical" evidence="1">
    <location>
        <begin position="108"/>
        <end position="133"/>
    </location>
</feature>
<feature type="transmembrane region" description="Helical" evidence="1">
    <location>
        <begin position="417"/>
        <end position="447"/>
    </location>
</feature>
<evidence type="ECO:0000259" key="2">
    <source>
        <dbReference type="Pfam" id="PF01970"/>
    </source>
</evidence>
<feature type="transmembrane region" description="Helical" evidence="1">
    <location>
        <begin position="468"/>
        <end position="490"/>
    </location>
</feature>
<reference evidence="3 4" key="1">
    <citation type="submission" date="2018-06" db="EMBL/GenBank/DDBJ databases">
        <authorList>
            <consortium name="Pathogen Informatics"/>
            <person name="Doyle S."/>
        </authorList>
    </citation>
    <scope>NUCLEOTIDE SEQUENCE [LARGE SCALE GENOMIC DNA]</scope>
    <source>
        <strain evidence="3 4">NCTC12112</strain>
    </source>
</reference>
<sequence>MFELFGEGLLTALQPYTLILMLIGTAVGIVFGAVPGLSTVMGLVLGLPFTYAMTPAVGICFLISLYIGGTSGGLISAVLLGIPGTPSSIATCFDGLPMKNNGRVMEALGMGVVFSFIGTVVSTLALVFISPLLAKVALQFGPHEYFSIAMFAIILITSLAGSTLPKAFFAAFMGIGFATVGLSPTDAVKRFTFGSPQLVGGFNTLTVLIGLFAITEILLTSETIKFSTKQEKIEVNMKDVKGFGFSIKEFLAQKWNALVAAVIGIVIGIIPGIGGSTSNLIAYNVIKSRSKYPEKFGTGIPDGVVASETSNNASVGGAMIPLLTLGIPGDGATAVLLGAFMVHGIVPGPLLFKNNASLVFAIFAAMFIGAFLMLIVEFFGLRIFAQVLRVPKYVLLPIVIVFTTVGAFALASRTFDVIAILVFGILGYIFVKFKVPQSPFIIGFILGRMAEENLRRGLILSDNNILDFFSKPIACVFLIATILYLGYMLFGYCKKCKVMKTA</sequence>
<protein>
    <submittedName>
        <fullName evidence="3">Tripartite tricarboxylate transporter TctA family</fullName>
    </submittedName>
</protein>